<feature type="compositionally biased region" description="Basic and acidic residues" evidence="14">
    <location>
        <begin position="1483"/>
        <end position="1499"/>
    </location>
</feature>
<dbReference type="InterPro" id="IPR008984">
    <property type="entry name" value="SMAD_FHA_dom_sf"/>
</dbReference>
<dbReference type="RefSeq" id="XP_070633558.1">
    <property type="nucleotide sequence ID" value="XM_070777457.1"/>
</dbReference>
<feature type="region of interest" description="Disordered" evidence="14">
    <location>
        <begin position="846"/>
        <end position="934"/>
    </location>
</feature>
<evidence type="ECO:0000256" key="8">
    <source>
        <dbReference type="ARBA" id="ARBA00022763"/>
    </source>
</evidence>
<feature type="compositionally biased region" description="Polar residues" evidence="14">
    <location>
        <begin position="1036"/>
        <end position="1052"/>
    </location>
</feature>
<keyword evidence="17" id="KW-1185">Reference proteome</keyword>
<feature type="compositionally biased region" description="Polar residues" evidence="14">
    <location>
        <begin position="1394"/>
        <end position="1403"/>
    </location>
</feature>
<keyword evidence="11" id="KW-0234">DNA repair</keyword>
<sequence>MEDTQILNWEVEEEEEVEERPSESLRYSLEPLGQLRIFSSSYGPEKDFPLYLGKNMIGRMPDCSVALPFSSISKQHAVIEISAWDKAPVLRDCGSLNGTQILRPPKVLGPGVSHRLRDRELILFADLPCQYHRLDVPRPFVSRGPLTVEETPRVQGGTQPPRLLLAEDSEEEVDSLLDKCVVKGPRTSSLATVVPESDEEGPSPAPDGPGPPSAFNLNSDTDEEESQESGAGEASSAPRRGTAAETEQPKPVTAEIQIEKDQCSVKERNRDTEIERDVRNGVVPTGVILERSQPSGEDSDTDVSDESGPPRRLAGVHPKRAWSCNFIDSDTDGEDKGIPAAPAVGPMKERQIFHEAGTQSPQAPGVACRQESPADGDTDIEEGEAPPDRSQASMVIDSNTDDEEEVSAALTLARLRESQAGKWNRDPDAEEDRAQPVALLERSQASARGDSDTDVEEEGLPVGRRGMVPKGHMDREYSKKSQHPPRDSDTEGKKDESSPGVHLERSQASAQVEDEVPLGPAVALLEKHQVQGIVWTHHTDAEAEGGPAQLPVLRLEEARPPLAGDCELDAENTSSAAAGVRKSQLPAEKDAGTTWAAAIPEQDRTLATRTQGGSSTAPGEQDLLPVSRENLANLVVDTGTPREPQPQREGAQTTTGREKEPHGNRATDSGESLHDSEDLDLPATQCFADRENQSLEAAPSMEDEPTQAFLFTLPQEPGPSCCSSQATGSLNEAWEVLATQPFCPREYEASETQTAVTLLDTRASCPPPSRTAQQEQHPESPVHAEALGMEGRGMQTVEKDMGDLNFEMPPAEKASRGDQESPDACLPPAAPEASAALPNSLISQMQKHPAPQSLLFPSPAPLELPIPRTRRNESQEAPETPFSSELNSVHPEPKVRPQGSSPVSSLPLEPHPATPTGQPIALEPTSGVSGSGTHSSFDVTASSVVPTVLALQPSTSTDQPVTPKPTLGAPRGRAQRSSVKTPEPSVRIDQPIAPELTAKATRGRAQRSSVKTPKPDNSTTPKPQPSTSTDQPVTPKPTSQAPRGRTPKSSAKTPEPAVPTASELQPAAPKDQPVAPELTSRATRGRTQRSSIKTSKPDTSTAPKPQPSTSTDQPVTPKPTSRASRGRTPRSSTKTPEPVVSTASELQPSALTDQPITPELTSRATRGRAQRSSVKTPDPVTTTTPELQPSTSTDQLVTPKRPSRAPRGRTRRSSAKTPEPVVPTASELQPSAPEDQPVGPWATQCRRHRSSVKTPEPVVPTVPEPQPSTSKDQSVAPEPTSQATQSQTHRSSVKTSQPTEPTAPDLKPSSPTDQPVTPKVIAQGGPSRTRRASTASAVLVPTTPEFQSPVRSEQPLSPDPIPEVNCSLRPRATRKHGSPTAHVHEPCTTPPEPNSRSSRNQTHGAMKAAKPLSTISEPAFAQLPEAPPHTPQMPKEEAADGSGFTPEPQPRASQNRKRPSATAHSPPLQKRLQRGRVPQKAASLKEEENPAVRPRKEEGVVIPGPGKRRREQTEEESQGRPSRSLRRTKPVQESTAPKVLFTGVVDARGERTVLALGGSLASSVAEASHLVTDRIRRTVKFLCALGRGIPILSLAWLHESRKAGCFLPPDEYLVTDPEQEKNFGFSLREALSRARERRLLEGYEIHVTPGVQPPPPQMGEIINCCGGAILPSMPRSYKPQRVVITCSQDFPRCAVPYRVGLPVLSPEFLLTGVLKQEVKPEAFAFSTVEMSST</sequence>
<feature type="compositionally biased region" description="Low complexity" evidence="14">
    <location>
        <begin position="1176"/>
        <end position="1185"/>
    </location>
</feature>
<feature type="compositionally biased region" description="Acidic residues" evidence="14">
    <location>
        <begin position="374"/>
        <end position="385"/>
    </location>
</feature>
<accession>A0ABM4RDD3</accession>
<evidence type="ECO:0000256" key="1">
    <source>
        <dbReference type="ARBA" id="ARBA00004123"/>
    </source>
</evidence>
<dbReference type="Pfam" id="PF16589">
    <property type="entry name" value="BRCT_2"/>
    <property type="match status" value="1"/>
</dbReference>
<evidence type="ECO:0000256" key="14">
    <source>
        <dbReference type="SAM" id="MobiDB-lite"/>
    </source>
</evidence>
<comment type="subcellular location">
    <subcellularLocation>
        <location evidence="2">Chromosome</location>
    </subcellularLocation>
    <subcellularLocation>
        <location evidence="1">Nucleus</location>
    </subcellularLocation>
</comment>
<dbReference type="Gene3D" id="2.60.200.20">
    <property type="match status" value="1"/>
</dbReference>
<dbReference type="CDD" id="cd22665">
    <property type="entry name" value="FHA_MDC1"/>
    <property type="match status" value="1"/>
</dbReference>
<dbReference type="SUPFAM" id="SSF49879">
    <property type="entry name" value="SMAD/FHA domain"/>
    <property type="match status" value="1"/>
</dbReference>
<keyword evidence="10" id="KW-0007">Acetylation</keyword>
<organism evidence="17 18">
    <name type="scientific">Bos indicus</name>
    <name type="common">Zebu</name>
    <dbReference type="NCBI Taxonomy" id="9915"/>
    <lineage>
        <taxon>Eukaryota</taxon>
        <taxon>Metazoa</taxon>
        <taxon>Chordata</taxon>
        <taxon>Craniata</taxon>
        <taxon>Vertebrata</taxon>
        <taxon>Euteleostomi</taxon>
        <taxon>Mammalia</taxon>
        <taxon>Eutheria</taxon>
        <taxon>Laurasiatheria</taxon>
        <taxon>Artiodactyla</taxon>
        <taxon>Ruminantia</taxon>
        <taxon>Pecora</taxon>
        <taxon>Bovidae</taxon>
        <taxon>Bovinae</taxon>
        <taxon>Bos</taxon>
    </lineage>
</organism>
<keyword evidence="12" id="KW-0539">Nucleus</keyword>
<dbReference type="SMART" id="SM00240">
    <property type="entry name" value="FHA"/>
    <property type="match status" value="1"/>
</dbReference>
<protein>
    <recommendedName>
        <fullName evidence="3">Mediator of DNA damage checkpoint protein 1</fullName>
    </recommendedName>
</protein>
<dbReference type="Pfam" id="PF00498">
    <property type="entry name" value="FHA"/>
    <property type="match status" value="1"/>
</dbReference>
<feature type="domain" description="FHA" evidence="15">
    <location>
        <begin position="55"/>
        <end position="101"/>
    </location>
</feature>
<keyword evidence="6" id="KW-0597">Phosphoprotein</keyword>
<feature type="compositionally biased region" description="Pro residues" evidence="14">
    <location>
        <begin position="203"/>
        <end position="212"/>
    </location>
</feature>
<feature type="compositionally biased region" description="Polar residues" evidence="14">
    <location>
        <begin position="1006"/>
        <end position="1017"/>
    </location>
</feature>
<feature type="region of interest" description="Disordered" evidence="14">
    <location>
        <begin position="188"/>
        <end position="515"/>
    </location>
</feature>
<feature type="region of interest" description="Disordered" evidence="14">
    <location>
        <begin position="571"/>
        <end position="677"/>
    </location>
</feature>
<evidence type="ECO:0000256" key="2">
    <source>
        <dbReference type="ARBA" id="ARBA00004286"/>
    </source>
</evidence>
<dbReference type="PROSITE" id="PS50172">
    <property type="entry name" value="BRCT"/>
    <property type="match status" value="1"/>
</dbReference>
<evidence type="ECO:0000256" key="10">
    <source>
        <dbReference type="ARBA" id="ARBA00022990"/>
    </source>
</evidence>
<feature type="compositionally biased region" description="Basic and acidic residues" evidence="14">
    <location>
        <begin position="414"/>
        <end position="427"/>
    </location>
</feature>
<evidence type="ECO:0000256" key="9">
    <source>
        <dbReference type="ARBA" id="ARBA00022843"/>
    </source>
</evidence>
<dbReference type="InterPro" id="IPR036420">
    <property type="entry name" value="BRCT_dom_sf"/>
</dbReference>
<feature type="compositionally biased region" description="Polar residues" evidence="14">
    <location>
        <begin position="1279"/>
        <end position="1300"/>
    </location>
</feature>
<evidence type="ECO:0000259" key="16">
    <source>
        <dbReference type="PROSITE" id="PS50172"/>
    </source>
</evidence>
<feature type="compositionally biased region" description="Polar residues" evidence="14">
    <location>
        <begin position="875"/>
        <end position="887"/>
    </location>
</feature>
<dbReference type="PANTHER" id="PTHR23196:SF34">
    <property type="entry name" value="MEDIATOR OF DNA DAMAGE CHECKPOINT PROTEIN 1"/>
    <property type="match status" value="1"/>
</dbReference>
<keyword evidence="4" id="KW-0158">Chromosome</keyword>
<dbReference type="InterPro" id="IPR051579">
    <property type="entry name" value="DDR_Transcriptional_Reg"/>
</dbReference>
<name>A0ABM4RDD3_BOSIN</name>
<dbReference type="Gene3D" id="3.40.50.10190">
    <property type="entry name" value="BRCT domain"/>
    <property type="match status" value="2"/>
</dbReference>
<dbReference type="InterPro" id="IPR001357">
    <property type="entry name" value="BRCT_dom"/>
</dbReference>
<feature type="compositionally biased region" description="Pro residues" evidence="14">
    <location>
        <begin position="1257"/>
        <end position="1266"/>
    </location>
</feature>
<feature type="compositionally biased region" description="Low complexity" evidence="14">
    <location>
        <begin position="1018"/>
        <end position="1032"/>
    </location>
</feature>
<feature type="region of interest" description="Disordered" evidence="14">
    <location>
        <begin position="805"/>
        <end position="831"/>
    </location>
</feature>
<dbReference type="CDD" id="cd17744">
    <property type="entry name" value="BRCT_MDC1_rpt1"/>
    <property type="match status" value="1"/>
</dbReference>
<feature type="compositionally biased region" description="Basic and acidic residues" evidence="14">
    <location>
        <begin position="471"/>
        <end position="505"/>
    </location>
</feature>
<keyword evidence="8" id="KW-0227">DNA damage</keyword>
<evidence type="ECO:0000256" key="5">
    <source>
        <dbReference type="ARBA" id="ARBA00022499"/>
    </source>
</evidence>
<dbReference type="InterPro" id="IPR000253">
    <property type="entry name" value="FHA_dom"/>
</dbReference>
<dbReference type="SUPFAM" id="SSF52113">
    <property type="entry name" value="BRCT domain"/>
    <property type="match status" value="1"/>
</dbReference>
<feature type="region of interest" description="Disordered" evidence="14">
    <location>
        <begin position="1"/>
        <end position="23"/>
    </location>
</feature>
<feature type="compositionally biased region" description="Polar residues" evidence="14">
    <location>
        <begin position="607"/>
        <end position="618"/>
    </location>
</feature>
<feature type="compositionally biased region" description="Polar residues" evidence="14">
    <location>
        <begin position="1344"/>
        <end position="1355"/>
    </location>
</feature>
<evidence type="ECO:0000256" key="13">
    <source>
        <dbReference type="ARBA" id="ARBA00023306"/>
    </source>
</evidence>
<evidence type="ECO:0000256" key="11">
    <source>
        <dbReference type="ARBA" id="ARBA00023204"/>
    </source>
</evidence>
<feature type="compositionally biased region" description="Polar residues" evidence="14">
    <location>
        <begin position="1088"/>
        <end position="1175"/>
    </location>
</feature>
<dbReference type="Proteomes" id="UP001652663">
    <property type="component" value="Chromosome 23"/>
</dbReference>
<dbReference type="CDD" id="cd18441">
    <property type="entry name" value="BRCT_MDC1_rpt2"/>
    <property type="match status" value="1"/>
</dbReference>
<dbReference type="GeneID" id="109577052"/>
<keyword evidence="7" id="KW-0677">Repeat</keyword>
<evidence type="ECO:0000256" key="3">
    <source>
        <dbReference type="ARBA" id="ARBA00015014"/>
    </source>
</evidence>
<evidence type="ECO:0000256" key="4">
    <source>
        <dbReference type="ARBA" id="ARBA00022454"/>
    </source>
</evidence>
<feature type="domain" description="BRCT" evidence="16">
    <location>
        <begin position="1536"/>
        <end position="1614"/>
    </location>
</feature>
<dbReference type="PROSITE" id="PS50006">
    <property type="entry name" value="FHA_DOMAIN"/>
    <property type="match status" value="1"/>
</dbReference>
<keyword evidence="5" id="KW-1017">Isopeptide bond</keyword>
<evidence type="ECO:0000256" key="7">
    <source>
        <dbReference type="ARBA" id="ARBA00022737"/>
    </source>
</evidence>
<evidence type="ECO:0000259" key="15">
    <source>
        <dbReference type="PROSITE" id="PS50006"/>
    </source>
</evidence>
<feature type="compositionally biased region" description="Basic residues" evidence="14">
    <location>
        <begin position="1201"/>
        <end position="1214"/>
    </location>
</feature>
<feature type="compositionally biased region" description="Low complexity" evidence="14">
    <location>
        <begin position="228"/>
        <end position="237"/>
    </location>
</feature>
<feature type="region of interest" description="Disordered" evidence="14">
    <location>
        <begin position="951"/>
        <end position="1534"/>
    </location>
</feature>
<gene>
    <name evidence="18" type="primary">MDC1</name>
</gene>
<evidence type="ECO:0000256" key="6">
    <source>
        <dbReference type="ARBA" id="ARBA00022553"/>
    </source>
</evidence>
<evidence type="ECO:0000256" key="12">
    <source>
        <dbReference type="ARBA" id="ARBA00023242"/>
    </source>
</evidence>
<evidence type="ECO:0000313" key="18">
    <source>
        <dbReference type="RefSeq" id="XP_070633558.1"/>
    </source>
</evidence>
<reference evidence="18" key="1">
    <citation type="submission" date="2025-08" db="UniProtKB">
        <authorList>
            <consortium name="RefSeq"/>
        </authorList>
    </citation>
    <scope>IDENTIFICATION</scope>
    <source>
        <tissue evidence="18">Blood</tissue>
    </source>
</reference>
<feature type="compositionally biased region" description="Low complexity" evidence="14">
    <location>
        <begin position="925"/>
        <end position="934"/>
    </location>
</feature>
<evidence type="ECO:0000313" key="17">
    <source>
        <dbReference type="Proteomes" id="UP001652663"/>
    </source>
</evidence>
<keyword evidence="13" id="KW-0131">Cell cycle</keyword>
<dbReference type="Pfam" id="PF16770">
    <property type="entry name" value="RTT107_BRCT_5"/>
    <property type="match status" value="1"/>
</dbReference>
<dbReference type="PANTHER" id="PTHR23196">
    <property type="entry name" value="PAX TRANSCRIPTION ACTIVATION DOMAIN INTERACTING PROTEIN"/>
    <property type="match status" value="1"/>
</dbReference>
<feature type="compositionally biased region" description="Basic and acidic residues" evidence="14">
    <location>
        <begin position="257"/>
        <end position="279"/>
    </location>
</feature>
<feature type="compositionally biased region" description="Basic and acidic residues" evidence="14">
    <location>
        <begin position="656"/>
        <end position="665"/>
    </location>
</feature>
<feature type="compositionally biased region" description="Polar residues" evidence="14">
    <location>
        <begin position="1186"/>
        <end position="1196"/>
    </location>
</feature>
<proteinExistence type="predicted"/>
<keyword evidence="9" id="KW-0832">Ubl conjugation</keyword>